<feature type="region of interest" description="Disordered" evidence="1">
    <location>
        <begin position="16"/>
        <end position="88"/>
    </location>
</feature>
<sequence length="133" mass="14244">MAVGRRRATRLWNLLPREGGGWRNKGHREPRSAAGPAGSVGPPQPDAPLTLVQGRALLQSKPGSTTRRSAPLPRGRTPSQAVQDTAASQRLSAGLLHATEHRISVRPYPRSAMLDAGGSHFPARAFIVASWEC</sequence>
<organism evidence="2 3">
    <name type="scientific">Pleurodeles waltl</name>
    <name type="common">Iberian ribbed newt</name>
    <dbReference type="NCBI Taxonomy" id="8319"/>
    <lineage>
        <taxon>Eukaryota</taxon>
        <taxon>Metazoa</taxon>
        <taxon>Chordata</taxon>
        <taxon>Craniata</taxon>
        <taxon>Vertebrata</taxon>
        <taxon>Euteleostomi</taxon>
        <taxon>Amphibia</taxon>
        <taxon>Batrachia</taxon>
        <taxon>Caudata</taxon>
        <taxon>Salamandroidea</taxon>
        <taxon>Salamandridae</taxon>
        <taxon>Pleurodelinae</taxon>
        <taxon>Pleurodeles</taxon>
    </lineage>
</organism>
<feature type="compositionally biased region" description="Polar residues" evidence="1">
    <location>
        <begin position="77"/>
        <end position="88"/>
    </location>
</feature>
<reference evidence="2" key="1">
    <citation type="journal article" date="2022" name="bioRxiv">
        <title>Sequencing and chromosome-scale assembly of the giantPleurodeles waltlgenome.</title>
        <authorList>
            <person name="Brown T."/>
            <person name="Elewa A."/>
            <person name="Iarovenko S."/>
            <person name="Subramanian E."/>
            <person name="Araus A.J."/>
            <person name="Petzold A."/>
            <person name="Susuki M."/>
            <person name="Suzuki K.-i.T."/>
            <person name="Hayashi T."/>
            <person name="Toyoda A."/>
            <person name="Oliveira C."/>
            <person name="Osipova E."/>
            <person name="Leigh N.D."/>
            <person name="Simon A."/>
            <person name="Yun M.H."/>
        </authorList>
    </citation>
    <scope>NUCLEOTIDE SEQUENCE</scope>
    <source>
        <strain evidence="2">20211129_DDA</strain>
        <tissue evidence="2">Liver</tissue>
    </source>
</reference>
<proteinExistence type="predicted"/>
<dbReference type="EMBL" id="JANPWB010000014">
    <property type="protein sequence ID" value="KAJ1100848.1"/>
    <property type="molecule type" value="Genomic_DNA"/>
</dbReference>
<protein>
    <submittedName>
        <fullName evidence="2">Uncharacterized protein</fullName>
    </submittedName>
</protein>
<accession>A0AAV7MG37</accession>
<evidence type="ECO:0000256" key="1">
    <source>
        <dbReference type="SAM" id="MobiDB-lite"/>
    </source>
</evidence>
<keyword evidence="3" id="KW-1185">Reference proteome</keyword>
<evidence type="ECO:0000313" key="2">
    <source>
        <dbReference type="EMBL" id="KAJ1100848.1"/>
    </source>
</evidence>
<gene>
    <name evidence="2" type="ORF">NDU88_005923</name>
</gene>
<evidence type="ECO:0000313" key="3">
    <source>
        <dbReference type="Proteomes" id="UP001066276"/>
    </source>
</evidence>
<name>A0AAV7MG37_PLEWA</name>
<dbReference type="AlphaFoldDB" id="A0AAV7MG37"/>
<comment type="caution">
    <text evidence="2">The sequence shown here is derived from an EMBL/GenBank/DDBJ whole genome shotgun (WGS) entry which is preliminary data.</text>
</comment>
<dbReference type="Proteomes" id="UP001066276">
    <property type="component" value="Chromosome 10"/>
</dbReference>